<name>W5JJ00_ANODA</name>
<feature type="compositionally biased region" description="Low complexity" evidence="2">
    <location>
        <begin position="978"/>
        <end position="992"/>
    </location>
</feature>
<feature type="compositionally biased region" description="Low complexity" evidence="2">
    <location>
        <begin position="817"/>
        <end position="826"/>
    </location>
</feature>
<dbReference type="GO" id="GO:0005829">
    <property type="term" value="C:cytosol"/>
    <property type="evidence" value="ECO:0007669"/>
    <property type="project" value="TreeGrafter"/>
</dbReference>
<organism evidence="5">
    <name type="scientific">Anopheles darlingi</name>
    <name type="common">Mosquito</name>
    <dbReference type="NCBI Taxonomy" id="43151"/>
    <lineage>
        <taxon>Eukaryota</taxon>
        <taxon>Metazoa</taxon>
        <taxon>Ecdysozoa</taxon>
        <taxon>Arthropoda</taxon>
        <taxon>Hexapoda</taxon>
        <taxon>Insecta</taxon>
        <taxon>Pterygota</taxon>
        <taxon>Neoptera</taxon>
        <taxon>Endopterygota</taxon>
        <taxon>Diptera</taxon>
        <taxon>Nematocera</taxon>
        <taxon>Culicoidea</taxon>
        <taxon>Culicidae</taxon>
        <taxon>Anophelinae</taxon>
        <taxon>Anopheles</taxon>
    </lineage>
</organism>
<feature type="compositionally biased region" description="Basic and acidic residues" evidence="2">
    <location>
        <begin position="924"/>
        <end position="938"/>
    </location>
</feature>
<feature type="compositionally biased region" description="Basic and acidic residues" evidence="2">
    <location>
        <begin position="1449"/>
        <end position="1480"/>
    </location>
</feature>
<feature type="compositionally biased region" description="Low complexity" evidence="2">
    <location>
        <begin position="899"/>
        <end position="915"/>
    </location>
</feature>
<dbReference type="InterPro" id="IPR056617">
    <property type="entry name" value="MAP1B/S_N"/>
</dbReference>
<feature type="compositionally biased region" description="Low complexity" evidence="2">
    <location>
        <begin position="1361"/>
        <end position="1376"/>
    </location>
</feature>
<feature type="compositionally biased region" description="Polar residues" evidence="2">
    <location>
        <begin position="847"/>
        <end position="864"/>
    </location>
</feature>
<feature type="coiled-coil region" evidence="1">
    <location>
        <begin position="1794"/>
        <end position="1835"/>
    </location>
</feature>
<dbReference type="eggNOG" id="KOG3592">
    <property type="taxonomic scope" value="Eukaryota"/>
</dbReference>
<dbReference type="EMBL" id="ADMH02001098">
    <property type="protein sequence ID" value="ETN64111.1"/>
    <property type="molecule type" value="Genomic_DNA"/>
</dbReference>
<proteinExistence type="predicted"/>
<dbReference type="GO" id="GO:0007409">
    <property type="term" value="P:axonogenesis"/>
    <property type="evidence" value="ECO:0007669"/>
    <property type="project" value="TreeGrafter"/>
</dbReference>
<dbReference type="GO" id="GO:0003779">
    <property type="term" value="F:actin binding"/>
    <property type="evidence" value="ECO:0007669"/>
    <property type="project" value="TreeGrafter"/>
</dbReference>
<feature type="compositionally biased region" description="Low complexity" evidence="2">
    <location>
        <begin position="1488"/>
        <end position="1512"/>
    </location>
</feature>
<dbReference type="HOGENOM" id="CLU_234625_0_0_1"/>
<feature type="coiled-coil region" evidence="1">
    <location>
        <begin position="1882"/>
        <end position="1909"/>
    </location>
</feature>
<feature type="compositionally biased region" description="Basic and acidic residues" evidence="2">
    <location>
        <begin position="722"/>
        <end position="779"/>
    </location>
</feature>
<evidence type="ECO:0000313" key="6">
    <source>
        <dbReference type="EnsemblMetazoa" id="ADAC004154-PA"/>
    </source>
</evidence>
<feature type="compositionally biased region" description="Polar residues" evidence="2">
    <location>
        <begin position="1018"/>
        <end position="1028"/>
    </location>
</feature>
<feature type="domain" description="Microtubule-associated protein 1A/B/S-like MBL-like" evidence="4">
    <location>
        <begin position="351"/>
        <end position="612"/>
    </location>
</feature>
<feature type="region of interest" description="Disordered" evidence="2">
    <location>
        <begin position="1090"/>
        <end position="1240"/>
    </location>
</feature>
<feature type="compositionally biased region" description="Polar residues" evidence="2">
    <location>
        <begin position="875"/>
        <end position="886"/>
    </location>
</feature>
<gene>
    <name evidence="5" type="ORF">AND_004154</name>
</gene>
<feature type="compositionally biased region" description="Basic and acidic residues" evidence="2">
    <location>
        <begin position="1421"/>
        <end position="1440"/>
    </location>
</feature>
<feature type="region of interest" description="Disordered" evidence="2">
    <location>
        <begin position="679"/>
        <end position="1031"/>
    </location>
</feature>
<feature type="region of interest" description="Disordered" evidence="2">
    <location>
        <begin position="1611"/>
        <end position="1642"/>
    </location>
</feature>
<feature type="compositionally biased region" description="Basic and acidic residues" evidence="2">
    <location>
        <begin position="1517"/>
        <end position="1541"/>
    </location>
</feature>
<reference evidence="5 7" key="1">
    <citation type="journal article" date="2010" name="BMC Genomics">
        <title>Combination of measures distinguishes pre-miRNAs from other stem-loops in the genome of the newly sequenced Anopheles darlingi.</title>
        <authorList>
            <person name="Mendes N.D."/>
            <person name="Freitas A.T."/>
            <person name="Vasconcelos A.T."/>
            <person name="Sagot M.F."/>
        </authorList>
    </citation>
    <scope>NUCLEOTIDE SEQUENCE</scope>
</reference>
<evidence type="ECO:0000256" key="1">
    <source>
        <dbReference type="SAM" id="Coils"/>
    </source>
</evidence>
<reference evidence="6" key="4">
    <citation type="submission" date="2015-06" db="UniProtKB">
        <authorList>
            <consortium name="EnsemblMetazoa"/>
        </authorList>
    </citation>
    <scope>IDENTIFICATION</scope>
</reference>
<dbReference type="OMA" id="HDNVPEP"/>
<feature type="compositionally biased region" description="Low complexity" evidence="2">
    <location>
        <begin position="1619"/>
        <end position="1631"/>
    </location>
</feature>
<dbReference type="InterPro" id="IPR057480">
    <property type="entry name" value="MAP1A/B/S-like_MBL"/>
</dbReference>
<feature type="region of interest" description="Disordered" evidence="2">
    <location>
        <begin position="1254"/>
        <end position="1376"/>
    </location>
</feature>
<accession>W5JJ00</accession>
<dbReference type="GO" id="GO:0005875">
    <property type="term" value="C:microtubule associated complex"/>
    <property type="evidence" value="ECO:0007669"/>
    <property type="project" value="TreeGrafter"/>
</dbReference>
<feature type="compositionally biased region" description="Basic and acidic residues" evidence="2">
    <location>
        <begin position="945"/>
        <end position="959"/>
    </location>
</feature>
<feature type="compositionally biased region" description="Basic and acidic residues" evidence="2">
    <location>
        <begin position="786"/>
        <end position="799"/>
    </location>
</feature>
<dbReference type="Pfam" id="PF25281">
    <property type="entry name" value="MBL_MAP1B"/>
    <property type="match status" value="1"/>
</dbReference>
<reference evidence="5" key="3">
    <citation type="journal article" date="2013" name="Nucleic Acids Res.">
        <title>The genome of Anopheles darlingi, the main neotropical malaria vector.</title>
        <authorList>
            <person name="Marinotti O."/>
            <person name="Cerqueira G.C."/>
            <person name="de Almeida L.G."/>
            <person name="Ferro M.I."/>
            <person name="Loreto E.L."/>
            <person name="Zaha A."/>
            <person name="Teixeira S.M."/>
            <person name="Wespiser A.R."/>
            <person name="Almeida E Silva A."/>
            <person name="Schlindwein A.D."/>
            <person name="Pacheco A.C."/>
            <person name="Silva A.L."/>
            <person name="Graveley B.R."/>
            <person name="Walenz B.P."/>
            <person name="Lima Bde A."/>
            <person name="Ribeiro C.A."/>
            <person name="Nunes-Silva C.G."/>
            <person name="de Carvalho C.R."/>
            <person name="Soares C.M."/>
            <person name="de Menezes C.B."/>
            <person name="Matiolli C."/>
            <person name="Caffrey D."/>
            <person name="Araujo D.A."/>
            <person name="de Oliveira D.M."/>
            <person name="Golenbock D."/>
            <person name="Grisard E.C."/>
            <person name="Fantinatti-Garboggini F."/>
            <person name="de Carvalho F.M."/>
            <person name="Barcellos F.G."/>
            <person name="Prosdocimi F."/>
            <person name="May G."/>
            <person name="Azevedo Junior G.M."/>
            <person name="Guimaraes G.M."/>
            <person name="Goldman G.H."/>
            <person name="Padilha I.Q."/>
            <person name="Batista Jda S."/>
            <person name="Ferro J.A."/>
            <person name="Ribeiro J.M."/>
            <person name="Fietto J.L."/>
            <person name="Dabbas K.M."/>
            <person name="Cerdeira L."/>
            <person name="Agnez-Lima L.F."/>
            <person name="Brocchi M."/>
            <person name="de Carvalho M.O."/>
            <person name="Teixeira Mde M."/>
            <person name="Diniz Maia Mde M."/>
            <person name="Goldman M.H."/>
            <person name="Cruz Schneider M.P."/>
            <person name="Felipe M.S."/>
            <person name="Hungria M."/>
            <person name="Nicolas M.F."/>
            <person name="Pereira M."/>
            <person name="Montes M.A."/>
            <person name="Cantao M.E."/>
            <person name="Vincentz M."/>
            <person name="Rafael M.S."/>
            <person name="Silverman N."/>
            <person name="Stoco P.H."/>
            <person name="Souza R.C."/>
            <person name="Vicentini R."/>
            <person name="Gazzinelli R.T."/>
            <person name="Neves Rde O."/>
            <person name="Silva R."/>
            <person name="Astolfi-Filho S."/>
            <person name="Maciel T.E."/>
            <person name="Urmenyi T.P."/>
            <person name="Tadei W.P."/>
            <person name="Camargo E.P."/>
            <person name="de Vasconcelos A.T."/>
        </authorList>
    </citation>
    <scope>NUCLEOTIDE SEQUENCE</scope>
</reference>
<dbReference type="GO" id="GO:0005874">
    <property type="term" value="C:microtubule"/>
    <property type="evidence" value="ECO:0007669"/>
    <property type="project" value="InterPro"/>
</dbReference>
<evidence type="ECO:0000313" key="5">
    <source>
        <dbReference type="EMBL" id="ETN64111.1"/>
    </source>
</evidence>
<dbReference type="Pfam" id="PF23415">
    <property type="entry name" value="MAPB1_N"/>
    <property type="match status" value="1"/>
</dbReference>
<dbReference type="PANTHER" id="PTHR13843">
    <property type="entry name" value="MICROTUBULE-ASSOCIATED PROTEIN"/>
    <property type="match status" value="1"/>
</dbReference>
<dbReference type="GO" id="GO:0043025">
    <property type="term" value="C:neuronal cell body"/>
    <property type="evidence" value="ECO:0007669"/>
    <property type="project" value="TreeGrafter"/>
</dbReference>
<keyword evidence="7" id="KW-1185">Reference proteome</keyword>
<evidence type="ECO:0000259" key="3">
    <source>
        <dbReference type="Pfam" id="PF23415"/>
    </source>
</evidence>
<keyword evidence="1" id="KW-0175">Coiled coil</keyword>
<feature type="compositionally biased region" description="Basic and acidic residues" evidence="2">
    <location>
        <begin position="1332"/>
        <end position="1360"/>
    </location>
</feature>
<dbReference type="EnsemblMetazoa" id="ADAC004154-RA">
    <property type="protein sequence ID" value="ADAC004154-PA"/>
    <property type="gene ID" value="ADAC004154"/>
</dbReference>
<feature type="coiled-coil region" evidence="1">
    <location>
        <begin position="1062"/>
        <end position="1089"/>
    </location>
</feature>
<feature type="compositionally biased region" description="Acidic residues" evidence="2">
    <location>
        <begin position="1195"/>
        <end position="1213"/>
    </location>
</feature>
<dbReference type="GO" id="GO:0045202">
    <property type="term" value="C:synapse"/>
    <property type="evidence" value="ECO:0007669"/>
    <property type="project" value="TreeGrafter"/>
</dbReference>
<feature type="region of interest" description="Disordered" evidence="2">
    <location>
        <begin position="1415"/>
        <end position="1558"/>
    </location>
</feature>
<feature type="domain" description="Microtubule-associated protein 1B/S N-terminal" evidence="3">
    <location>
        <begin position="214"/>
        <end position="337"/>
    </location>
</feature>
<dbReference type="VEuPathDB" id="VectorBase:ADAR2_005518"/>
<dbReference type="VEuPathDB" id="VectorBase:ADAC004154"/>
<dbReference type="GO" id="GO:0030425">
    <property type="term" value="C:dendrite"/>
    <property type="evidence" value="ECO:0007669"/>
    <property type="project" value="TreeGrafter"/>
</dbReference>
<sequence>MKSFLSWNVVDYHVDLEEELQTITLQALEGEEGKHELLGGPGIGHLFGSELIVQLHPLILISCTNHHYTSNPDRSSNNYRGSSSNNYGWSCNNDNLHCFKCYRCSSTSSFEDCAKAIRTVNCEELQELSVPGSGTSTSSLQNVTFACTSVSLAGTIGKRYIKTCIPSLPEAQFCELLKNQTQLLTGLVVQECNVCYRELCNGSDQLNHVTKLLVSSERLVQYASENLVTEILIHPQVNTFIQCIRNLLSSFTRHRHIIHSGYTFSGNGSWILQDGTFSVVDFIEAFQEHEVQRVLRAYPDTITMDIHCAPGGQWHTIQDKSFTRLCQIRLNPVDVLSSAYLSSLIVPTEISELLESSDVVGNIRFSHPTLYVFPGGQGDAALFGINGFNMLVDGGFSRKSCFWDFVRHLDRLDAVLMTRINNTNINGVSSVVERKSEAHVYPQIGHFFCNIPERKGLPSPDGDKDRDPLQVDLLEEGHQIVSNLKSLNLKAQNCYRDSEPINLYHKVGHGTLDMYVISPARDSREVRDFLAKWNAADQRLFAAKEGKDFAFPLQNLISICALLVWTPANPEDNITRILFPGSAPEYKILEGLEKMKNVEFMRQPVCPVKSISASLSTQVLVTKKSLKSVSTDKILPEPMLPAKLTSGKQLEKDNKLYESKMKILPTDNKLADAVKASSSDVMDSSADEGKMEKQFSAKTATTVASAKVDSKPKGIRGGRPVSSEKKLDNKKLEQQQDEKKDSISDIGSDKESEQADKKPSVDSEKSLDEAVDVVEKKTETGTPDSAKPEETKEKKKEDSTPVDSGAPKSTRKPPPSRTSTSSSVRSKVQESKTSKVIAERKPMVKKAQQQQQTEANKSSPTTPKKSAAEHKLVNGSASKAEQVEQQQDSKRSAIGGKVATSRAAPTAAAGKPGKSSPKATPAKSAKDENNRKVLEARQRPPVATRRPEPVRKDADKKDQTSAARPQVERKPISRRPKGAISSAASAAGAGSSPVKAKKVLKSEKDAVIRKAKLDKNGTTDSSLVSTPSADEGGVAVPKRILEAAGAPPEAAPVVAGDLDALKQQQLAELKEEQEAVREIEAVFNRESAQKAQKLLAEHREVQDSATEPEEEEEYLIIEKEEQYTEDSINEPESSATKEEEIQKHQRDSQESEKRKRDSLAEEKEDDEEEKEKHEVEVVAMAASQTAAVVQICEGDKEEAEQQQEADDEADEQPSQEHDVDAVVEKGSQEKLSPKHKQELEEEVQDIIASAKEIAKSKMETSMDGLKTEEISSISPDEKMSSTKKTSDTRDENELESAAPKEHIEPPHESHHEERVSATVESGATTTAPTLPEDERIPLDEIKEDLVIEEKHVKEETKEVEATAGASAGSPGAATAVAPPAVPSVVEKPDVAAAAAAPLPMVYEPLERPTPAKMQFTAQQAHMRDVVKTPDEVADLPVHEEADLEEDYGGDEKDKDKEKDDEKDRDTKEKPEKLERDTKLDEPEEPIVAKATAEAAALAGATATTAMVAPPTALNETDESKQHEKTDKQVADKSAESDKPCDTVKVAGESSPSPSQVVQAEEVIEKKAAAMTAAGLESSLHREIGEPKEERDILLDLESQIITTEAAVKEKIEKTEHAQQLKAQRQQDQLQAEAEDESTRVPVEEEVIVAQKVIPKVPQPPAEPSLLDEIWSTPQKAEEKLDELKHLIDDKAKSTTGDLVTLKDTMVKTVVERKNEIVDKVTEEVKDADSKVKESLADLGEEMQTMTSEAAVEVVKAVTDQADTVIGDLQAKALVADDKLKSTVQKLDEKVDAIAAEASNIAAKADQTLATIEAEKSELEKLAKDLKQEVVGQLDETKKQLEDDLAKGVEKVQEKAKGGISSFFGGITEGIRSGIEKVADKVETKLKDKTEQVEAKLQHVTEQIEALKTDQVQQVAGVQVQHDIEQAYDRFGYERSYTQELRETHITTVDSPIVEVGGAGE</sequence>
<protein>
    <recommendedName>
        <fullName evidence="8">Microtubule-associated protein futsch</fullName>
    </recommendedName>
</protein>
<dbReference type="STRING" id="43151.W5JJ00"/>
<dbReference type="InterPro" id="IPR026074">
    <property type="entry name" value="MAP1"/>
</dbReference>
<feature type="compositionally biased region" description="Basic and acidic residues" evidence="2">
    <location>
        <begin position="1214"/>
        <end position="1238"/>
    </location>
</feature>
<dbReference type="GO" id="GO:0016358">
    <property type="term" value="P:dendrite development"/>
    <property type="evidence" value="ECO:0007669"/>
    <property type="project" value="TreeGrafter"/>
</dbReference>
<dbReference type="Proteomes" id="UP000000673">
    <property type="component" value="Unassembled WGS sequence"/>
</dbReference>
<feature type="compositionally biased region" description="Basic and acidic residues" evidence="2">
    <location>
        <begin position="827"/>
        <end position="842"/>
    </location>
</feature>
<evidence type="ECO:0000313" key="7">
    <source>
        <dbReference type="Proteomes" id="UP000000673"/>
    </source>
</evidence>
<feature type="compositionally biased region" description="Basic and acidic residues" evidence="2">
    <location>
        <begin position="1135"/>
        <end position="1161"/>
    </location>
</feature>
<reference evidence="5" key="2">
    <citation type="submission" date="2010-05" db="EMBL/GenBank/DDBJ databases">
        <authorList>
            <person name="Almeida L.G."/>
            <person name="Nicolas M.F."/>
            <person name="Souza R.C."/>
            <person name="Vasconcelos A.T.R."/>
        </authorList>
    </citation>
    <scope>NUCLEOTIDE SEQUENCE</scope>
</reference>
<feature type="compositionally biased region" description="Acidic residues" evidence="2">
    <location>
        <begin position="1106"/>
        <end position="1115"/>
    </location>
</feature>
<evidence type="ECO:0000256" key="2">
    <source>
        <dbReference type="SAM" id="MobiDB-lite"/>
    </source>
</evidence>
<evidence type="ECO:0000259" key="4">
    <source>
        <dbReference type="Pfam" id="PF25281"/>
    </source>
</evidence>
<feature type="compositionally biased region" description="Polar residues" evidence="2">
    <location>
        <begin position="1318"/>
        <end position="1328"/>
    </location>
</feature>
<feature type="compositionally biased region" description="Basic and acidic residues" evidence="2">
    <location>
        <begin position="1298"/>
        <end position="1315"/>
    </location>
</feature>
<dbReference type="PANTHER" id="PTHR13843:SF12">
    <property type="entry name" value="ATPASE F1_V1_A1 COMPLEX ALPHA_BETA SUBUNIT NUCLEOTIDE-BINDING DOMAIN-CONTAINING PROTEIN"/>
    <property type="match status" value="1"/>
</dbReference>
<feature type="compositionally biased region" description="Basic and acidic residues" evidence="2">
    <location>
        <begin position="1254"/>
        <end position="1291"/>
    </location>
</feature>
<dbReference type="GO" id="GO:0031114">
    <property type="term" value="P:regulation of microtubule depolymerization"/>
    <property type="evidence" value="ECO:0007669"/>
    <property type="project" value="TreeGrafter"/>
</dbReference>
<dbReference type="GO" id="GO:0000226">
    <property type="term" value="P:microtubule cytoskeleton organization"/>
    <property type="evidence" value="ECO:0007669"/>
    <property type="project" value="InterPro"/>
</dbReference>
<feature type="compositionally biased region" description="Basic and acidic residues" evidence="2">
    <location>
        <begin position="1000"/>
        <end position="1017"/>
    </location>
</feature>
<dbReference type="CDD" id="cd00117">
    <property type="entry name" value="TFP"/>
    <property type="match status" value="1"/>
</dbReference>
<feature type="compositionally biased region" description="Low complexity" evidence="2">
    <location>
        <begin position="696"/>
        <end position="707"/>
    </location>
</feature>
<dbReference type="GO" id="GO:0008017">
    <property type="term" value="F:microtubule binding"/>
    <property type="evidence" value="ECO:0007669"/>
    <property type="project" value="InterPro"/>
</dbReference>
<evidence type="ECO:0008006" key="8">
    <source>
        <dbReference type="Google" id="ProtNLM"/>
    </source>
</evidence>